<feature type="domain" description="Trimeric autotransporter adhesin YadA-like stalk" evidence="1">
    <location>
        <begin position="386"/>
        <end position="423"/>
    </location>
</feature>
<dbReference type="Pfam" id="PF05662">
    <property type="entry name" value="YadA_stalk"/>
    <property type="match status" value="1"/>
</dbReference>
<dbReference type="InterPro" id="IPR008635">
    <property type="entry name" value="Coiled_stalk_dom"/>
</dbReference>
<keyword evidence="3" id="KW-1185">Reference proteome</keyword>
<organism evidence="2 3">
    <name type="scientific">Fusobacterium gonidiaformans 3-1-5R</name>
    <dbReference type="NCBI Taxonomy" id="469605"/>
    <lineage>
        <taxon>Bacteria</taxon>
        <taxon>Fusobacteriati</taxon>
        <taxon>Fusobacteriota</taxon>
        <taxon>Fusobacteriia</taxon>
        <taxon>Fusobacteriales</taxon>
        <taxon>Fusobacteriaceae</taxon>
        <taxon>Fusobacterium</taxon>
    </lineage>
</organism>
<feature type="non-terminal residue" evidence="2">
    <location>
        <position position="539"/>
    </location>
</feature>
<proteinExistence type="predicted"/>
<dbReference type="HOGENOM" id="CLU_484638_0_0_0"/>
<dbReference type="Proteomes" id="UP000002975">
    <property type="component" value="Unassembled WGS sequence"/>
</dbReference>
<accession>E5BG85</accession>
<dbReference type="Gene3D" id="2.150.10.10">
    <property type="entry name" value="Serralysin-like metalloprotease, C-terminal"/>
    <property type="match status" value="2"/>
</dbReference>
<evidence type="ECO:0000313" key="2">
    <source>
        <dbReference type="EMBL" id="EFS21508.1"/>
    </source>
</evidence>
<evidence type="ECO:0000313" key="3">
    <source>
        <dbReference type="Proteomes" id="UP000002975"/>
    </source>
</evidence>
<dbReference type="InterPro" id="IPR011049">
    <property type="entry name" value="Serralysin-like_metalloprot_C"/>
</dbReference>
<dbReference type="AlphaFoldDB" id="E5BG85"/>
<evidence type="ECO:0000259" key="1">
    <source>
        <dbReference type="Pfam" id="PF05662"/>
    </source>
</evidence>
<dbReference type="EMBL" id="GG657972">
    <property type="protein sequence ID" value="EFS21508.1"/>
    <property type="molecule type" value="Genomic_DNA"/>
</dbReference>
<sequence>MLEEKSVKHWLKRKVKVTEALLVAFLITGGIASAEETVSKAEFDALSKKVEALEKNGTNYVTILSTSEENKVAPSEGSDVVNIGTNQIGEKNKKKYDVTVVGTKNKIKKFRIIPDDVKPDSIEEFYACGETVIGNGNIVANGVSIGRDNIAIGSRGVVLGEDSKNYGDRSINIGYLTETYGTDSIAMGFSSKALDTSTLALGGYTQAKTVGAIAIGDRAIAEKGVALGYESLADRSGGEVGYYPEFGTTEREAIAKKLGKEAEYKETMKVFETSKELIEKEREYYSVIAKREEYQKQLNEQTVDLIKYNKDAQEYKDAFAKILEIKTQYKENEKKELELGKIVSTANPEYKKLEDARSTYGNIFGAYSSTMSAVSVGNEKKGIYRQITGVAAGSKDTDAVNVAQLKSLNTKVDKGASHYYSANDMNHHVDNFNNDGAKGLFSTVAGPGSTIKQTNNQMFQGATSSILGSFNTIDAGDKEFDGVANSIVGVANTTKDANGSLIFGAGNKITNSYRGVDFTKLNGNGLNLSNSQSVAEALG</sequence>
<dbReference type="SUPFAM" id="SSF101967">
    <property type="entry name" value="Adhesin YadA, collagen-binding domain"/>
    <property type="match status" value="1"/>
</dbReference>
<reference evidence="2 3" key="1">
    <citation type="submission" date="2009-02" db="EMBL/GenBank/DDBJ databases">
        <title>The Genome Sequence of Fusobacterium sp. 3_1_5R.</title>
        <authorList>
            <consortium name="The Broad Institute Genome Sequencing Platform"/>
            <person name="Ward D."/>
            <person name="Young S.K."/>
            <person name="Kodira C.D."/>
            <person name="Zeng Q."/>
            <person name="Koehrsen M."/>
            <person name="Alvarado L."/>
            <person name="Berlin A."/>
            <person name="Borenstein D."/>
            <person name="Chen Z."/>
            <person name="Engels R."/>
            <person name="Freedman E."/>
            <person name="Gellesch M."/>
            <person name="Goldberg J."/>
            <person name="Griggs A."/>
            <person name="Gujja S."/>
            <person name="Heiman D."/>
            <person name="Hepburn T."/>
            <person name="Howarth C."/>
            <person name="Jen D."/>
            <person name="Larson L."/>
            <person name="Lewis B."/>
            <person name="Mehta T."/>
            <person name="Park D."/>
            <person name="Pearson M."/>
            <person name="Roberts A."/>
            <person name="Saif S."/>
            <person name="Shea T."/>
            <person name="Shenoy N."/>
            <person name="Sisk P."/>
            <person name="Stolte C."/>
            <person name="Sykes S."/>
            <person name="Walk T."/>
            <person name="White J."/>
            <person name="Yandava C."/>
            <person name="Allen-Vercoe E."/>
            <person name="Strauss J."/>
            <person name="Ambrose C."/>
            <person name="Lander E."/>
            <person name="Nusbaum C."/>
            <person name="Galagan J."/>
            <person name="Birren B."/>
        </authorList>
    </citation>
    <scope>NUCLEOTIDE SEQUENCE [LARGE SCALE GENOMIC DNA]</scope>
    <source>
        <strain evidence="2 3">3_1_5R</strain>
    </source>
</reference>
<gene>
    <name evidence="2" type="ORF">FSBG_01005</name>
</gene>
<name>E5BG85_9FUSO</name>
<dbReference type="GO" id="GO:0019867">
    <property type="term" value="C:outer membrane"/>
    <property type="evidence" value="ECO:0007669"/>
    <property type="project" value="InterPro"/>
</dbReference>
<protein>
    <submittedName>
        <fullName evidence="2">Hep/Hag repeat protein</fullName>
    </submittedName>
</protein>